<feature type="region of interest" description="Disordered" evidence="1">
    <location>
        <begin position="317"/>
        <end position="339"/>
    </location>
</feature>
<dbReference type="Proteomes" id="UP001283361">
    <property type="component" value="Unassembled WGS sequence"/>
</dbReference>
<comment type="caution">
    <text evidence="2">The sequence shown here is derived from an EMBL/GenBank/DDBJ whole genome shotgun (WGS) entry which is preliminary data.</text>
</comment>
<dbReference type="EMBL" id="JAWDGP010007412">
    <property type="protein sequence ID" value="KAK3719830.1"/>
    <property type="molecule type" value="Genomic_DNA"/>
</dbReference>
<evidence type="ECO:0000313" key="2">
    <source>
        <dbReference type="EMBL" id="KAK3719830.1"/>
    </source>
</evidence>
<feature type="region of interest" description="Disordered" evidence="1">
    <location>
        <begin position="564"/>
        <end position="710"/>
    </location>
</feature>
<feature type="compositionally biased region" description="Polar residues" evidence="1">
    <location>
        <begin position="635"/>
        <end position="664"/>
    </location>
</feature>
<feature type="compositionally biased region" description="Polar residues" evidence="1">
    <location>
        <begin position="28"/>
        <end position="48"/>
    </location>
</feature>
<feature type="compositionally biased region" description="Basic and acidic residues" evidence="1">
    <location>
        <begin position="564"/>
        <end position="573"/>
    </location>
</feature>
<feature type="region of interest" description="Disordered" evidence="1">
    <location>
        <begin position="131"/>
        <end position="173"/>
    </location>
</feature>
<sequence>MSLREVATRESPVVMSSRKLITQEQSFVDSPRLATTENLPIVQNSKNVVSKKPPPAPRKSPCEKKTNALKMTHSDIPMSSNLTEERHPRSVSSLKSASSDSRDKKISSPGSVSSSETNLHLLTSSTEHLGRYGDNVLNAPKSYSETSGDNRRNTRDFSSPEFVHPDVNEKSVRKGEFDSKERYELQNSKHQSVTDLDQNLNKQIETLNKTKVFEEVAENALGTNDVKSFIYSDESAKYDIIKSPTRYKNVSTSENNKTFRKVNGNLPDVPCVQEHSKLTDNSTTKTTEVSSNQMTCPDEKAVNKKELTQEQSRLETNRSLTINGTSSEYSESDVEPVGSSTSIANFKGADLQNPNVVKCLEGPRLTPGYQGSVYDYYYKDEMTFPSVPEIPKYGGVRPLKFPHRCLGHKSSRVKTAQPRVLRRPHRGIIFFQPHSFLNGDSSATMANEAMKWRARYKDWEDRDGDFFPSYHRLQSSADLNRHMKMVMRFHNCRELPKIGTNEERRDPIQPRLFFNSHGWFPRSTTGVMQVKYRDTVAQMKRLWYDTWYREVNFRNAVKEPMRRRQFAYDRPEQTKPVSPTRGYPNPTPVTPYGEEQSFPNSKRGSALDFDDRDGGCYTSPTRPVTTPPSVPTEGLGTSSQEAKSASDSIRSISKQSADFESRSYSPAAHRIHSKGNSTYSDSEVNAQRRSADLCRGVQKQQRHQQQQEQGRRISLEIETGIHQGQAGDSIRQTTLPEIVKRCLPMEQSDALFTELSKFSGETPEVGNNDRGERLVATTLQPNPDSGDKGAGPGQVSVCGSKENVSGISQKKKNPGRCQDKMKETHKEVESSLSWEIKHLDFMLNQAKKAAGKRNI</sequence>
<feature type="compositionally biased region" description="Low complexity" evidence="1">
    <location>
        <begin position="90"/>
        <end position="99"/>
    </location>
</feature>
<evidence type="ECO:0000313" key="3">
    <source>
        <dbReference type="Proteomes" id="UP001283361"/>
    </source>
</evidence>
<proteinExistence type="predicted"/>
<evidence type="ECO:0000256" key="1">
    <source>
        <dbReference type="SAM" id="MobiDB-lite"/>
    </source>
</evidence>
<dbReference type="AlphaFoldDB" id="A0AAE0XW90"/>
<protein>
    <submittedName>
        <fullName evidence="2">Uncharacterized protein</fullName>
    </submittedName>
</protein>
<feature type="region of interest" description="Disordered" evidence="1">
    <location>
        <begin position="799"/>
        <end position="824"/>
    </location>
</feature>
<accession>A0AAE0XW90</accession>
<gene>
    <name evidence="2" type="ORF">RRG08_040132</name>
</gene>
<feature type="compositionally biased region" description="Basic and acidic residues" evidence="1">
    <location>
        <begin position="163"/>
        <end position="173"/>
    </location>
</feature>
<feature type="region of interest" description="Disordered" evidence="1">
    <location>
        <begin position="28"/>
        <end position="118"/>
    </location>
</feature>
<reference evidence="2" key="1">
    <citation type="journal article" date="2023" name="G3 (Bethesda)">
        <title>A reference genome for the long-term kleptoplast-retaining sea slug Elysia crispata morphotype clarki.</title>
        <authorList>
            <person name="Eastman K.E."/>
            <person name="Pendleton A.L."/>
            <person name="Shaikh M.A."/>
            <person name="Suttiyut T."/>
            <person name="Ogas R."/>
            <person name="Tomko P."/>
            <person name="Gavelis G."/>
            <person name="Widhalm J.R."/>
            <person name="Wisecaver J.H."/>
        </authorList>
    </citation>
    <scope>NUCLEOTIDE SEQUENCE</scope>
    <source>
        <strain evidence="2">ECLA1</strain>
    </source>
</reference>
<feature type="compositionally biased region" description="Polar residues" evidence="1">
    <location>
        <begin position="674"/>
        <end position="688"/>
    </location>
</feature>
<feature type="compositionally biased region" description="Polar residues" evidence="1">
    <location>
        <begin position="317"/>
        <end position="329"/>
    </location>
</feature>
<keyword evidence="3" id="KW-1185">Reference proteome</keyword>
<name>A0AAE0XW90_9GAST</name>
<organism evidence="2 3">
    <name type="scientific">Elysia crispata</name>
    <name type="common">lettuce slug</name>
    <dbReference type="NCBI Taxonomy" id="231223"/>
    <lineage>
        <taxon>Eukaryota</taxon>
        <taxon>Metazoa</taxon>
        <taxon>Spiralia</taxon>
        <taxon>Lophotrochozoa</taxon>
        <taxon>Mollusca</taxon>
        <taxon>Gastropoda</taxon>
        <taxon>Heterobranchia</taxon>
        <taxon>Euthyneura</taxon>
        <taxon>Panpulmonata</taxon>
        <taxon>Sacoglossa</taxon>
        <taxon>Placobranchoidea</taxon>
        <taxon>Plakobranchidae</taxon>
        <taxon>Elysia</taxon>
    </lineage>
</organism>